<dbReference type="AlphaFoldDB" id="A0AAV9JXY4"/>
<name>A0AAV9JXY4_9PEZI</name>
<evidence type="ECO:0000256" key="2">
    <source>
        <dbReference type="SAM" id="MobiDB-lite"/>
    </source>
</evidence>
<proteinExistence type="predicted"/>
<evidence type="ECO:0000313" key="4">
    <source>
        <dbReference type="Proteomes" id="UP001324427"/>
    </source>
</evidence>
<dbReference type="Proteomes" id="UP001324427">
    <property type="component" value="Unassembled WGS sequence"/>
</dbReference>
<evidence type="ECO:0000313" key="3">
    <source>
        <dbReference type="EMBL" id="KAK4550555.1"/>
    </source>
</evidence>
<sequence length="190" mass="21397">MTDRTAASSPAESRDSSPLSSVPGSAEENIQVAGASTEQNVANRAPEPSSKPREPSATDAVATNLLGKERALEKKYGSLYAADEEKERRKFRYRNQFAQFQEDAKLHQMRAKHLGTRNEIWADSREKNDAEIEKCKARIAELEKLNETMEAAEEEMNEDFGADMVGWAEDKEILEKYEAYFSLDSDELDI</sequence>
<protein>
    <submittedName>
        <fullName evidence="3">Uncharacterized protein</fullName>
    </submittedName>
</protein>
<dbReference type="EMBL" id="JAVFHQ010000001">
    <property type="protein sequence ID" value="KAK4550555.1"/>
    <property type="molecule type" value="Genomic_DNA"/>
</dbReference>
<keyword evidence="1" id="KW-0175">Coiled coil</keyword>
<evidence type="ECO:0000256" key="1">
    <source>
        <dbReference type="SAM" id="Coils"/>
    </source>
</evidence>
<comment type="caution">
    <text evidence="3">The sequence shown here is derived from an EMBL/GenBank/DDBJ whole genome shotgun (WGS) entry which is preliminary data.</text>
</comment>
<keyword evidence="4" id="KW-1185">Reference proteome</keyword>
<feature type="compositionally biased region" description="Polar residues" evidence="2">
    <location>
        <begin position="1"/>
        <end position="23"/>
    </location>
</feature>
<feature type="coiled-coil region" evidence="1">
    <location>
        <begin position="125"/>
        <end position="162"/>
    </location>
</feature>
<organism evidence="3 4">
    <name type="scientific">Oleoguttula mirabilis</name>
    <dbReference type="NCBI Taxonomy" id="1507867"/>
    <lineage>
        <taxon>Eukaryota</taxon>
        <taxon>Fungi</taxon>
        <taxon>Dikarya</taxon>
        <taxon>Ascomycota</taxon>
        <taxon>Pezizomycotina</taxon>
        <taxon>Dothideomycetes</taxon>
        <taxon>Dothideomycetidae</taxon>
        <taxon>Mycosphaerellales</taxon>
        <taxon>Teratosphaeriaceae</taxon>
        <taxon>Oleoguttula</taxon>
    </lineage>
</organism>
<gene>
    <name evidence="3" type="ORF">LTR36_000134</name>
</gene>
<accession>A0AAV9JXY4</accession>
<reference evidence="3 4" key="1">
    <citation type="submission" date="2021-11" db="EMBL/GenBank/DDBJ databases">
        <title>Black yeast isolated from Biological Soil Crust.</title>
        <authorList>
            <person name="Kurbessoian T."/>
        </authorList>
    </citation>
    <scope>NUCLEOTIDE SEQUENCE [LARGE SCALE GENOMIC DNA]</scope>
    <source>
        <strain evidence="3 4">CCFEE 5522</strain>
    </source>
</reference>
<feature type="region of interest" description="Disordered" evidence="2">
    <location>
        <begin position="1"/>
        <end position="66"/>
    </location>
</feature>